<protein>
    <submittedName>
        <fullName evidence="1">Uncharacterized protein</fullName>
    </submittedName>
</protein>
<dbReference type="AlphaFoldDB" id="A0AA39QZL0"/>
<accession>A0AA39QZL0</accession>
<comment type="caution">
    <text evidence="1">The sequence shown here is derived from an EMBL/GenBank/DDBJ whole genome shotgun (WGS) entry which is preliminary data.</text>
</comment>
<name>A0AA39QZL0_9LECA</name>
<dbReference type="Proteomes" id="UP001166286">
    <property type="component" value="Unassembled WGS sequence"/>
</dbReference>
<sequence>MSWLPIHSNSLFHGIFNSLLINNYCHTLFHLKQTRNTTLESMFHTCILLLFSALPQIYSVPCQQIGKGNYDGPAGTQPQLDPFTAGQGFTIIQSQDCLLRFQNPDYNMIGSQSDLSQAIMASRVTKATWATTQESYEETCNNYNGAFRSNAMLWLGGAAEPYQYAGVLLRSATNAQSGLQHAATVVTYLLPSGVAKITKVGPGADASDNCQRLQNAGGIGIAGTVDPNVDYAYAPLFRVAVGLAARYPDPRNVQLFQAPSPDYPWGSSSGAFVTANRADGSCVVIDFRSMPAYMMNIEGYPNAVTAAC</sequence>
<reference evidence="1" key="1">
    <citation type="submission" date="2023-03" db="EMBL/GenBank/DDBJ databases">
        <title>Complete genome of Cladonia borealis.</title>
        <authorList>
            <person name="Park H."/>
        </authorList>
    </citation>
    <scope>NUCLEOTIDE SEQUENCE</scope>
    <source>
        <strain evidence="1">ANT050790</strain>
    </source>
</reference>
<keyword evidence="2" id="KW-1185">Reference proteome</keyword>
<dbReference type="EMBL" id="JAFEKC020000015">
    <property type="protein sequence ID" value="KAK0510623.1"/>
    <property type="molecule type" value="Genomic_DNA"/>
</dbReference>
<proteinExistence type="predicted"/>
<gene>
    <name evidence="1" type="ORF">JMJ35_007055</name>
</gene>
<organism evidence="1 2">
    <name type="scientific">Cladonia borealis</name>
    <dbReference type="NCBI Taxonomy" id="184061"/>
    <lineage>
        <taxon>Eukaryota</taxon>
        <taxon>Fungi</taxon>
        <taxon>Dikarya</taxon>
        <taxon>Ascomycota</taxon>
        <taxon>Pezizomycotina</taxon>
        <taxon>Lecanoromycetes</taxon>
        <taxon>OSLEUM clade</taxon>
        <taxon>Lecanoromycetidae</taxon>
        <taxon>Lecanorales</taxon>
        <taxon>Lecanorineae</taxon>
        <taxon>Cladoniaceae</taxon>
        <taxon>Cladonia</taxon>
    </lineage>
</organism>
<evidence type="ECO:0000313" key="1">
    <source>
        <dbReference type="EMBL" id="KAK0510623.1"/>
    </source>
</evidence>
<evidence type="ECO:0000313" key="2">
    <source>
        <dbReference type="Proteomes" id="UP001166286"/>
    </source>
</evidence>